<feature type="binding site" evidence="10">
    <location>
        <begin position="156"/>
        <end position="159"/>
    </location>
    <ligand>
        <name>substrate</name>
    </ligand>
</feature>
<dbReference type="Proteomes" id="UP000179047">
    <property type="component" value="Unassembled WGS sequence"/>
</dbReference>
<dbReference type="NCBIfam" id="TIGR00042">
    <property type="entry name" value="RdgB/HAM1 family non-canonical purine NTP pyrophosphatase"/>
    <property type="match status" value="1"/>
</dbReference>
<dbReference type="Gene3D" id="3.90.950.10">
    <property type="match status" value="1"/>
</dbReference>
<dbReference type="GO" id="GO:0009117">
    <property type="term" value="P:nucleotide metabolic process"/>
    <property type="evidence" value="ECO:0007669"/>
    <property type="project" value="UniProtKB-KW"/>
</dbReference>
<evidence type="ECO:0000256" key="5">
    <source>
        <dbReference type="ARBA" id="ARBA00022801"/>
    </source>
</evidence>
<comment type="caution">
    <text evidence="12">The sequence shown here is derived from an EMBL/GenBank/DDBJ whole genome shotgun (WGS) entry which is preliminary data.</text>
</comment>
<dbReference type="Pfam" id="PF01725">
    <property type="entry name" value="Ham1p_like"/>
    <property type="match status" value="1"/>
</dbReference>
<dbReference type="STRING" id="1802701.A3A33_03905"/>
<evidence type="ECO:0000256" key="11">
    <source>
        <dbReference type="RuleBase" id="RU003781"/>
    </source>
</evidence>
<dbReference type="GO" id="GO:0036220">
    <property type="term" value="F:ITP diphosphatase activity"/>
    <property type="evidence" value="ECO:0007669"/>
    <property type="project" value="UniProtKB-UniRule"/>
</dbReference>
<comment type="cofactor">
    <cofactor evidence="10">
        <name>Mg(2+)</name>
        <dbReference type="ChEBI" id="CHEBI:18420"/>
    </cofactor>
    <text evidence="10">Binds 1 Mg(2+) ion per subunit.</text>
</comment>
<keyword evidence="7 10" id="KW-0546">Nucleotide metabolism</keyword>
<dbReference type="GO" id="GO:0035870">
    <property type="term" value="F:dITP diphosphatase activity"/>
    <property type="evidence" value="ECO:0007669"/>
    <property type="project" value="UniProtKB-UniRule"/>
</dbReference>
<feature type="binding site" evidence="10">
    <location>
        <begin position="184"/>
        <end position="185"/>
    </location>
    <ligand>
        <name>substrate</name>
    </ligand>
</feature>
<keyword evidence="3 10" id="KW-0479">Metal-binding</keyword>
<evidence type="ECO:0000256" key="8">
    <source>
        <dbReference type="ARBA" id="ARBA00051875"/>
    </source>
</evidence>
<keyword evidence="4 10" id="KW-0547">Nucleotide-binding</keyword>
<organism evidence="12 13">
    <name type="scientific">Candidatus Yanofskybacteria bacterium RIFCSPLOWO2_01_FULL_49_25</name>
    <dbReference type="NCBI Taxonomy" id="1802701"/>
    <lineage>
        <taxon>Bacteria</taxon>
        <taxon>Candidatus Yanofskyibacteriota</taxon>
    </lineage>
</organism>
<dbReference type="EC" id="3.6.1.66" evidence="10"/>
<name>A0A1F8GRR3_9BACT</name>
<comment type="catalytic activity">
    <reaction evidence="10">
        <text>ITP + H2O = IMP + diphosphate + H(+)</text>
        <dbReference type="Rhea" id="RHEA:29399"/>
        <dbReference type="ChEBI" id="CHEBI:15377"/>
        <dbReference type="ChEBI" id="CHEBI:15378"/>
        <dbReference type="ChEBI" id="CHEBI:33019"/>
        <dbReference type="ChEBI" id="CHEBI:58053"/>
        <dbReference type="ChEBI" id="CHEBI:61402"/>
        <dbReference type="EC" id="3.6.1.66"/>
    </reaction>
</comment>
<dbReference type="HAMAP" id="MF_01405">
    <property type="entry name" value="Non_canon_purine_NTPase"/>
    <property type="match status" value="1"/>
</dbReference>
<evidence type="ECO:0000256" key="7">
    <source>
        <dbReference type="ARBA" id="ARBA00023080"/>
    </source>
</evidence>
<evidence type="ECO:0000256" key="3">
    <source>
        <dbReference type="ARBA" id="ARBA00022723"/>
    </source>
</evidence>
<keyword evidence="5 10" id="KW-0378">Hydrolase</keyword>
<feature type="binding site" evidence="10">
    <location>
        <position position="73"/>
    </location>
    <ligand>
        <name>Mg(2+)</name>
        <dbReference type="ChEBI" id="CHEBI:18420"/>
    </ligand>
</feature>
<proteinExistence type="inferred from homology"/>
<feature type="binding site" evidence="10">
    <location>
        <begin position="8"/>
        <end position="13"/>
    </location>
    <ligand>
        <name>substrate</name>
    </ligand>
</feature>
<dbReference type="GO" id="GO:0046872">
    <property type="term" value="F:metal ion binding"/>
    <property type="evidence" value="ECO:0007669"/>
    <property type="project" value="UniProtKB-KW"/>
</dbReference>
<evidence type="ECO:0000256" key="4">
    <source>
        <dbReference type="ARBA" id="ARBA00022741"/>
    </source>
</evidence>
<reference evidence="12 13" key="1">
    <citation type="journal article" date="2016" name="Nat. Commun.">
        <title>Thousands of microbial genomes shed light on interconnected biogeochemical processes in an aquifer system.</title>
        <authorList>
            <person name="Anantharaman K."/>
            <person name="Brown C.T."/>
            <person name="Hug L.A."/>
            <person name="Sharon I."/>
            <person name="Castelle C.J."/>
            <person name="Probst A.J."/>
            <person name="Thomas B.C."/>
            <person name="Singh A."/>
            <person name="Wilkins M.J."/>
            <person name="Karaoz U."/>
            <person name="Brodie E.L."/>
            <person name="Williams K.H."/>
            <person name="Hubbard S.S."/>
            <person name="Banfield J.F."/>
        </authorList>
    </citation>
    <scope>NUCLEOTIDE SEQUENCE [LARGE SCALE GENOMIC DNA]</scope>
</reference>
<evidence type="ECO:0000256" key="10">
    <source>
        <dbReference type="HAMAP-Rule" id="MF_01405"/>
    </source>
</evidence>
<dbReference type="AlphaFoldDB" id="A0A1F8GRR3"/>
<dbReference type="GO" id="GO:0000166">
    <property type="term" value="F:nucleotide binding"/>
    <property type="evidence" value="ECO:0007669"/>
    <property type="project" value="UniProtKB-KW"/>
</dbReference>
<feature type="binding site" evidence="10">
    <location>
        <position position="179"/>
    </location>
    <ligand>
        <name>substrate</name>
    </ligand>
</feature>
<evidence type="ECO:0000313" key="12">
    <source>
        <dbReference type="EMBL" id="OGN28053.1"/>
    </source>
</evidence>
<dbReference type="GO" id="GO:0005829">
    <property type="term" value="C:cytosol"/>
    <property type="evidence" value="ECO:0007669"/>
    <property type="project" value="TreeGrafter"/>
</dbReference>
<dbReference type="FunFam" id="3.90.950.10:FF:000001">
    <property type="entry name" value="dITP/XTP pyrophosphatase"/>
    <property type="match status" value="1"/>
</dbReference>
<feature type="active site" description="Proton acceptor" evidence="10">
    <location>
        <position position="73"/>
    </location>
</feature>
<evidence type="ECO:0000256" key="9">
    <source>
        <dbReference type="ARBA" id="ARBA00052017"/>
    </source>
</evidence>
<comment type="catalytic activity">
    <reaction evidence="9 10">
        <text>XTP + H2O = XMP + diphosphate + H(+)</text>
        <dbReference type="Rhea" id="RHEA:28610"/>
        <dbReference type="ChEBI" id="CHEBI:15377"/>
        <dbReference type="ChEBI" id="CHEBI:15378"/>
        <dbReference type="ChEBI" id="CHEBI:33019"/>
        <dbReference type="ChEBI" id="CHEBI:57464"/>
        <dbReference type="ChEBI" id="CHEBI:61314"/>
        <dbReference type="EC" id="3.6.1.66"/>
    </reaction>
</comment>
<evidence type="ECO:0000256" key="6">
    <source>
        <dbReference type="ARBA" id="ARBA00022842"/>
    </source>
</evidence>
<dbReference type="InterPro" id="IPR020922">
    <property type="entry name" value="dITP/XTP_pyrophosphatase"/>
</dbReference>
<comment type="subunit">
    <text evidence="2 10">Homodimer.</text>
</comment>
<evidence type="ECO:0000313" key="13">
    <source>
        <dbReference type="Proteomes" id="UP000179047"/>
    </source>
</evidence>
<comment type="catalytic activity">
    <reaction evidence="8 10">
        <text>dITP + H2O = dIMP + diphosphate + H(+)</text>
        <dbReference type="Rhea" id="RHEA:28342"/>
        <dbReference type="ChEBI" id="CHEBI:15377"/>
        <dbReference type="ChEBI" id="CHEBI:15378"/>
        <dbReference type="ChEBI" id="CHEBI:33019"/>
        <dbReference type="ChEBI" id="CHEBI:61194"/>
        <dbReference type="ChEBI" id="CHEBI:61382"/>
        <dbReference type="EC" id="3.6.1.66"/>
    </reaction>
</comment>
<keyword evidence="6 10" id="KW-0460">Magnesium</keyword>
<sequence>MRKLLIATRNGGKFKEMKPLLTGVPFDVLCLEDVPGFPRDWQADESAMTFEGNAIIKAMTVGHKSGLLTLAEDAGLEIDALDGRPGVRSARFVPGSDEDRYRKILEEMKDVPDGKRGAQFVAVVAIYDLATEKVRTCRGVYGGLMIAREPRGTNGFGYDPVVFNTELKKTNAEMTVEEKNSVSHRGKAFALARELLQKEF</sequence>
<comment type="similarity">
    <text evidence="1 10 11">Belongs to the HAM1 NTPase family.</text>
</comment>
<dbReference type="CDD" id="cd00515">
    <property type="entry name" value="HAM1"/>
    <property type="match status" value="1"/>
</dbReference>
<dbReference type="PANTHER" id="PTHR11067">
    <property type="entry name" value="INOSINE TRIPHOSPHATE PYROPHOSPHATASE/HAM1 PROTEIN"/>
    <property type="match status" value="1"/>
</dbReference>
<dbReference type="SUPFAM" id="SSF52972">
    <property type="entry name" value="ITPase-like"/>
    <property type="match status" value="1"/>
</dbReference>
<evidence type="ECO:0000256" key="1">
    <source>
        <dbReference type="ARBA" id="ARBA00008023"/>
    </source>
</evidence>
<evidence type="ECO:0000256" key="2">
    <source>
        <dbReference type="ARBA" id="ARBA00011738"/>
    </source>
</evidence>
<feature type="binding site" evidence="10">
    <location>
        <position position="74"/>
    </location>
    <ligand>
        <name>substrate</name>
    </ligand>
</feature>
<accession>A0A1F8GRR3</accession>
<dbReference type="EMBL" id="MGKP01000024">
    <property type="protein sequence ID" value="OGN28053.1"/>
    <property type="molecule type" value="Genomic_DNA"/>
</dbReference>
<dbReference type="GO" id="GO:0036222">
    <property type="term" value="F:XTP diphosphatase activity"/>
    <property type="evidence" value="ECO:0007669"/>
    <property type="project" value="UniProtKB-UniRule"/>
</dbReference>
<dbReference type="GO" id="GO:0009146">
    <property type="term" value="P:purine nucleoside triphosphate catabolic process"/>
    <property type="evidence" value="ECO:0007669"/>
    <property type="project" value="UniProtKB-UniRule"/>
</dbReference>
<dbReference type="InterPro" id="IPR029001">
    <property type="entry name" value="ITPase-like_fam"/>
</dbReference>
<dbReference type="GO" id="GO:0017111">
    <property type="term" value="F:ribonucleoside triphosphate phosphatase activity"/>
    <property type="evidence" value="ECO:0007669"/>
    <property type="project" value="InterPro"/>
</dbReference>
<protein>
    <recommendedName>
        <fullName evidence="10">dITP/XTP pyrophosphatase</fullName>
        <ecNumber evidence="10">3.6.1.66</ecNumber>
    </recommendedName>
    <alternativeName>
        <fullName evidence="10">Non-canonical purine NTP pyrophosphatase</fullName>
    </alternativeName>
    <alternativeName>
        <fullName evidence="10">Non-standard purine NTP pyrophosphatase</fullName>
    </alternativeName>
    <alternativeName>
        <fullName evidence="10">Nucleoside-triphosphate diphosphatase</fullName>
    </alternativeName>
    <alternativeName>
        <fullName evidence="10">Nucleoside-triphosphate pyrophosphatase</fullName>
        <shortName evidence="10">NTPase</shortName>
    </alternativeName>
</protein>
<comment type="function">
    <text evidence="10">Pyrophosphatase that catalyzes the hydrolysis of nucleoside triphosphates to their monophosphate derivatives, with a high preference for the non-canonical purine nucleotides XTP (xanthosine triphosphate), dITP (deoxyinosine triphosphate) and ITP. Seems to function as a house-cleaning enzyme that removes non-canonical purine nucleotides from the nucleotide pool, thus preventing their incorporation into DNA/RNA and avoiding chromosomal lesions.</text>
</comment>
<dbReference type="InterPro" id="IPR002637">
    <property type="entry name" value="RdgB/HAM1"/>
</dbReference>
<dbReference type="PANTHER" id="PTHR11067:SF9">
    <property type="entry name" value="INOSINE TRIPHOSPHATE PYROPHOSPHATASE"/>
    <property type="match status" value="1"/>
</dbReference>
<gene>
    <name evidence="12" type="ORF">A3A33_03905</name>
</gene>
<feature type="binding site" evidence="10">
    <location>
        <position position="44"/>
    </location>
    <ligand>
        <name>Mg(2+)</name>
        <dbReference type="ChEBI" id="CHEBI:18420"/>
    </ligand>
</feature>